<feature type="domain" description="HTH tetR-type" evidence="4">
    <location>
        <begin position="2"/>
        <end position="62"/>
    </location>
</feature>
<dbReference type="SUPFAM" id="SSF46689">
    <property type="entry name" value="Homeodomain-like"/>
    <property type="match status" value="1"/>
</dbReference>
<dbReference type="InterPro" id="IPR036271">
    <property type="entry name" value="Tet_transcr_reg_TetR-rel_C_sf"/>
</dbReference>
<dbReference type="InterPro" id="IPR009057">
    <property type="entry name" value="Homeodomain-like_sf"/>
</dbReference>
<proteinExistence type="predicted"/>
<dbReference type="OrthoDB" id="9785164at2"/>
<dbReference type="InterPro" id="IPR023772">
    <property type="entry name" value="DNA-bd_HTH_TetR-type_CS"/>
</dbReference>
<organism evidence="5 6">
    <name type="scientific">Clostridium cavendishii DSM 21758</name>
    <dbReference type="NCBI Taxonomy" id="1121302"/>
    <lineage>
        <taxon>Bacteria</taxon>
        <taxon>Bacillati</taxon>
        <taxon>Bacillota</taxon>
        <taxon>Clostridia</taxon>
        <taxon>Eubacteriales</taxon>
        <taxon>Clostridiaceae</taxon>
        <taxon>Clostridium</taxon>
    </lineage>
</organism>
<dbReference type="PRINTS" id="PR00455">
    <property type="entry name" value="HTHTETR"/>
</dbReference>
<evidence type="ECO:0000256" key="2">
    <source>
        <dbReference type="PROSITE-ProRule" id="PRU00335"/>
    </source>
</evidence>
<keyword evidence="3" id="KW-0812">Transmembrane</keyword>
<accession>A0A1M6STU7</accession>
<keyword evidence="3" id="KW-0472">Membrane</keyword>
<dbReference type="Gene3D" id="1.10.357.10">
    <property type="entry name" value="Tetracycline Repressor, domain 2"/>
    <property type="match status" value="1"/>
</dbReference>
<gene>
    <name evidence="5" type="ORF">SAMN02745163_03877</name>
</gene>
<dbReference type="GO" id="GO:0003677">
    <property type="term" value="F:DNA binding"/>
    <property type="evidence" value="ECO:0007669"/>
    <property type="project" value="UniProtKB-UniRule"/>
</dbReference>
<evidence type="ECO:0000313" key="6">
    <source>
        <dbReference type="Proteomes" id="UP000184310"/>
    </source>
</evidence>
<evidence type="ECO:0000313" key="5">
    <source>
        <dbReference type="EMBL" id="SHK48162.1"/>
    </source>
</evidence>
<evidence type="ECO:0000259" key="4">
    <source>
        <dbReference type="PROSITE" id="PS50977"/>
    </source>
</evidence>
<sequence>MNKTKKAIFNAGIAVFSKSGYNGATVDDIALEAGVAKGTLYYHFKSKEDIFNFIIQEGLNMLENELQIIEDENLDPIETLNRICKLQLTLLYNDKDFFKVIISQLWGQELRQSELRNKLFLYIHEIEKVMQSAMDKGLLVTGNISLMAYTFFGSLISAAVYEVSNMEKMNLDEVIDNVTNIALNGILKKNTNSEV</sequence>
<dbReference type="SUPFAM" id="SSF48498">
    <property type="entry name" value="Tetracyclin repressor-like, C-terminal domain"/>
    <property type="match status" value="1"/>
</dbReference>
<dbReference type="InterPro" id="IPR001647">
    <property type="entry name" value="HTH_TetR"/>
</dbReference>
<feature type="transmembrane region" description="Helical" evidence="3">
    <location>
        <begin position="138"/>
        <end position="161"/>
    </location>
</feature>
<protein>
    <submittedName>
        <fullName evidence="5">Transcriptional regulator, TetR family</fullName>
    </submittedName>
</protein>
<dbReference type="PROSITE" id="PS01081">
    <property type="entry name" value="HTH_TETR_1"/>
    <property type="match status" value="1"/>
</dbReference>
<name>A0A1M6STU7_9CLOT</name>
<dbReference type="EMBL" id="FQZB01000018">
    <property type="protein sequence ID" value="SHK48162.1"/>
    <property type="molecule type" value="Genomic_DNA"/>
</dbReference>
<dbReference type="PANTHER" id="PTHR43479:SF11">
    <property type="entry name" value="ACREF_ENVCD OPERON REPRESSOR-RELATED"/>
    <property type="match status" value="1"/>
</dbReference>
<keyword evidence="6" id="KW-1185">Reference proteome</keyword>
<dbReference type="Pfam" id="PF00440">
    <property type="entry name" value="TetR_N"/>
    <property type="match status" value="1"/>
</dbReference>
<evidence type="ECO:0000256" key="3">
    <source>
        <dbReference type="SAM" id="Phobius"/>
    </source>
</evidence>
<dbReference type="InterPro" id="IPR050624">
    <property type="entry name" value="HTH-type_Tx_Regulator"/>
</dbReference>
<dbReference type="Proteomes" id="UP000184310">
    <property type="component" value="Unassembled WGS sequence"/>
</dbReference>
<dbReference type="RefSeq" id="WP_072991995.1">
    <property type="nucleotide sequence ID" value="NZ_FQZB01000018.1"/>
</dbReference>
<dbReference type="Gene3D" id="1.10.10.60">
    <property type="entry name" value="Homeodomain-like"/>
    <property type="match status" value="1"/>
</dbReference>
<dbReference type="PROSITE" id="PS50977">
    <property type="entry name" value="HTH_TETR_2"/>
    <property type="match status" value="1"/>
</dbReference>
<dbReference type="PANTHER" id="PTHR43479">
    <property type="entry name" value="ACREF/ENVCD OPERON REPRESSOR-RELATED"/>
    <property type="match status" value="1"/>
</dbReference>
<evidence type="ECO:0000256" key="1">
    <source>
        <dbReference type="ARBA" id="ARBA00023125"/>
    </source>
</evidence>
<dbReference type="AlphaFoldDB" id="A0A1M6STU7"/>
<reference evidence="5 6" key="1">
    <citation type="submission" date="2016-11" db="EMBL/GenBank/DDBJ databases">
        <authorList>
            <person name="Jaros S."/>
            <person name="Januszkiewicz K."/>
            <person name="Wedrychowicz H."/>
        </authorList>
    </citation>
    <scope>NUCLEOTIDE SEQUENCE [LARGE SCALE GENOMIC DNA]</scope>
    <source>
        <strain evidence="5 6">DSM 21758</strain>
    </source>
</reference>
<keyword evidence="3" id="KW-1133">Transmembrane helix</keyword>
<dbReference type="STRING" id="1121302.SAMN02745163_03877"/>
<keyword evidence="1 2" id="KW-0238">DNA-binding</keyword>
<feature type="DNA-binding region" description="H-T-H motif" evidence="2">
    <location>
        <begin position="25"/>
        <end position="44"/>
    </location>
</feature>